<keyword evidence="5" id="KW-1185">Reference proteome</keyword>
<proteinExistence type="predicted"/>
<dbReference type="WBParaSite" id="GPLIN_000924800">
    <property type="protein sequence ID" value="GPLIN_000924800"/>
    <property type="gene ID" value="GPLIN_000924800"/>
</dbReference>
<dbReference type="InterPro" id="IPR002602">
    <property type="entry name" value="DB"/>
</dbReference>
<dbReference type="AlphaFoldDB" id="A0A183C8Q2"/>
<evidence type="ECO:0000256" key="2">
    <source>
        <dbReference type="SAM" id="MobiDB-lite"/>
    </source>
</evidence>
<keyword evidence="3" id="KW-0812">Transmembrane</keyword>
<keyword evidence="3" id="KW-1133">Transmembrane helix</keyword>
<name>A0A183C8Q2_GLOPA</name>
<evidence type="ECO:0000256" key="1">
    <source>
        <dbReference type="SAM" id="Coils"/>
    </source>
</evidence>
<keyword evidence="1" id="KW-0175">Coiled coil</keyword>
<keyword evidence="3" id="KW-0472">Membrane</keyword>
<feature type="region of interest" description="Disordered" evidence="2">
    <location>
        <begin position="324"/>
        <end position="368"/>
    </location>
</feature>
<sequence>MRRLVSDIFLPPPPPLSNLCLISQPQRLGMIVTVEPKNEAGNNINTRTYSPGTDLLMEQHQMKKSARYNSYRIFALGFLATVFLLLIICANVQMAFAANRQLTPEELVDLCPDEKEFCYTTALLGNCFGKSVKVGDRDMNFCLPLCGYNTSVNELGSGLGLKCVSQLTTWAYCAGDANDNTKCCRGKGVEDECLSFCKGDVPTCDMQSIFSYQKILECQMENLDNKPRFDPEWRPECDWERKMSQNSVTKLEFPLPFQAISTLNHFSQLMSADGTIQNVAKGFGIEVVNSNFEIIQVIKAADQLFYKDKTLYTAIKPELIRSDKDRSTNVEHSQQKLKSGKRTDGQFSTADNQKQNKDKEGNNKSSKLQEVIGQAKKTVEEALGTSHGHSAECQQNSTDLCRELAKVRAENADLAKKLEAQEQRLRAVETLTKGVG</sequence>
<reference evidence="5" key="2">
    <citation type="submission" date="2014-05" db="EMBL/GenBank/DDBJ databases">
        <title>The genome and life-stage specific transcriptomes of Globodera pallida elucidate key aspects of plant parasitism by a cyst nematode.</title>
        <authorList>
            <person name="Cotton J.A."/>
            <person name="Lilley C.J."/>
            <person name="Jones L.M."/>
            <person name="Kikuchi T."/>
            <person name="Reid A.J."/>
            <person name="Thorpe P."/>
            <person name="Tsai I.J."/>
            <person name="Beasley H."/>
            <person name="Blok V."/>
            <person name="Cock P.J.A."/>
            <person name="Van den Akker S.E."/>
            <person name="Holroyd N."/>
            <person name="Hunt M."/>
            <person name="Mantelin S."/>
            <person name="Naghra H."/>
            <person name="Pain A."/>
            <person name="Palomares-Rius J.E."/>
            <person name="Zarowiecki M."/>
            <person name="Berriman M."/>
            <person name="Jones J.T."/>
            <person name="Urwin P.E."/>
        </authorList>
    </citation>
    <scope>NUCLEOTIDE SEQUENCE [LARGE SCALE GENOMIC DNA]</scope>
    <source>
        <strain evidence="5">Lindley</strain>
    </source>
</reference>
<evidence type="ECO:0000313" key="6">
    <source>
        <dbReference type="WBParaSite" id="GPLIN_000924800"/>
    </source>
</evidence>
<organism evidence="5 6">
    <name type="scientific">Globodera pallida</name>
    <name type="common">Potato cyst nematode worm</name>
    <name type="synonym">Heterodera pallida</name>
    <dbReference type="NCBI Taxonomy" id="36090"/>
    <lineage>
        <taxon>Eukaryota</taxon>
        <taxon>Metazoa</taxon>
        <taxon>Ecdysozoa</taxon>
        <taxon>Nematoda</taxon>
        <taxon>Chromadorea</taxon>
        <taxon>Rhabditida</taxon>
        <taxon>Tylenchina</taxon>
        <taxon>Tylenchomorpha</taxon>
        <taxon>Tylenchoidea</taxon>
        <taxon>Heteroderidae</taxon>
        <taxon>Heteroderinae</taxon>
        <taxon>Globodera</taxon>
    </lineage>
</organism>
<feature type="domain" description="Domain of unknown function DB" evidence="4">
    <location>
        <begin position="140"/>
        <end position="218"/>
    </location>
</feature>
<protein>
    <submittedName>
        <fullName evidence="6">DB domain-containing protein</fullName>
    </submittedName>
</protein>
<dbReference type="Pfam" id="PF01682">
    <property type="entry name" value="DB"/>
    <property type="match status" value="1"/>
</dbReference>
<feature type="transmembrane region" description="Helical" evidence="3">
    <location>
        <begin position="73"/>
        <end position="96"/>
    </location>
</feature>
<evidence type="ECO:0000259" key="4">
    <source>
        <dbReference type="Pfam" id="PF01682"/>
    </source>
</evidence>
<reference evidence="6" key="3">
    <citation type="submission" date="2016-06" db="UniProtKB">
        <authorList>
            <consortium name="WormBaseParasite"/>
        </authorList>
    </citation>
    <scope>IDENTIFICATION</scope>
</reference>
<feature type="coiled-coil region" evidence="1">
    <location>
        <begin position="404"/>
        <end position="431"/>
    </location>
</feature>
<accession>A0A183C8Q2</accession>
<evidence type="ECO:0000256" key="3">
    <source>
        <dbReference type="SAM" id="Phobius"/>
    </source>
</evidence>
<dbReference type="Proteomes" id="UP000050741">
    <property type="component" value="Unassembled WGS sequence"/>
</dbReference>
<evidence type="ECO:0000313" key="5">
    <source>
        <dbReference type="Proteomes" id="UP000050741"/>
    </source>
</evidence>
<reference evidence="5" key="1">
    <citation type="submission" date="2013-12" db="EMBL/GenBank/DDBJ databases">
        <authorList>
            <person name="Aslett M."/>
        </authorList>
    </citation>
    <scope>NUCLEOTIDE SEQUENCE [LARGE SCALE GENOMIC DNA]</scope>
    <source>
        <strain evidence="5">Lindley</strain>
    </source>
</reference>